<dbReference type="EMBL" id="CP001787">
    <property type="protein sequence ID" value="ACX72098.1"/>
    <property type="molecule type" value="Genomic_DNA"/>
</dbReference>
<reference evidence="2" key="1">
    <citation type="submission" date="2009-10" db="EMBL/GenBank/DDBJ databases">
        <title>Complete sequence of chromosome of Methanocaldococcus vulcanius M7.</title>
        <authorList>
            <consortium name="US DOE Joint Genome Institute"/>
            <person name="Lucas S."/>
            <person name="Copeland A."/>
            <person name="Lapidus A."/>
            <person name="Glavina del Rio T."/>
            <person name="Dalin E."/>
            <person name="Tice H."/>
            <person name="Bruce D."/>
            <person name="Goodwin L."/>
            <person name="Pitluck S."/>
            <person name="Lcollab F.I."/>
            <person name="Brettin T."/>
            <person name="Detter J.C."/>
            <person name="Han C."/>
            <person name="Tapia R."/>
            <person name="Kuske C.R."/>
            <person name="Schmutz J."/>
            <person name="Larimer F."/>
            <person name="Land M."/>
            <person name="Hauser L."/>
            <person name="Kyrpides N."/>
            <person name="Ovchinikova G."/>
            <person name="Sieprawska-Lupa M."/>
            <person name="Whitman W.B."/>
            <person name="Woyke T."/>
        </authorList>
    </citation>
    <scope>NUCLEOTIDE SEQUENCE [LARGE SCALE GENOMIC DNA]</scope>
    <source>
        <strain evidence="2">M7</strain>
    </source>
</reference>
<sequence length="247" mass="28172">MRSQRQNSRIKLDKSNKLNKEDIFIVIPAFNEEKMIGETLKNLKREGYKNIIVVDDGSSDRTYEIAKKENVIVCRHILNRGLGGALGTGIKCALIYNPKVIVTFDADGQHHPRDVEKVAKPIIEQNFDFVIGSRMMDKKELKNMPLVKRVGNFGLNLITYLMGGYFVTDSQSGLRAFSYESAKKVINALKSDRYEVSSEFIIIAKKHQLKLKEVPIKTIYTEYSMSRGTNVITGFKILFKLITQKIF</sequence>
<organism evidence="2 3">
    <name type="scientific">Methanocaldococcus vulcanius (strain ATCC 700851 / DSM 12094 / M7)</name>
    <name type="common">Methanococcus vulcanius</name>
    <dbReference type="NCBI Taxonomy" id="579137"/>
    <lineage>
        <taxon>Archaea</taxon>
        <taxon>Methanobacteriati</taxon>
        <taxon>Methanobacteriota</taxon>
        <taxon>Methanomada group</taxon>
        <taxon>Methanococci</taxon>
        <taxon>Methanococcales</taxon>
        <taxon>Methanocaldococcaceae</taxon>
        <taxon>Methanocaldococcus</taxon>
    </lineage>
</organism>
<keyword evidence="2" id="KW-0808">Transferase</keyword>
<dbReference type="Pfam" id="PF00535">
    <property type="entry name" value="Glycos_transf_2"/>
    <property type="match status" value="1"/>
</dbReference>
<dbReference type="CDD" id="cd04179">
    <property type="entry name" value="DPM_DPG-synthase_like"/>
    <property type="match status" value="1"/>
</dbReference>
<feature type="domain" description="Glycosyltransferase 2-like" evidence="1">
    <location>
        <begin position="25"/>
        <end position="183"/>
    </location>
</feature>
<dbReference type="RefSeq" id="WP_012819642.1">
    <property type="nucleotide sequence ID" value="NC_013407.1"/>
</dbReference>
<dbReference type="SUPFAM" id="SSF53448">
    <property type="entry name" value="Nucleotide-diphospho-sugar transferases"/>
    <property type="match status" value="1"/>
</dbReference>
<dbReference type="FunFam" id="3.90.550.10:FF:000129">
    <property type="entry name" value="Glycosyltransferase family 2 protein"/>
    <property type="match status" value="1"/>
</dbReference>
<dbReference type="Gene3D" id="3.90.550.10">
    <property type="entry name" value="Spore Coat Polysaccharide Biosynthesis Protein SpsA, Chain A"/>
    <property type="match status" value="1"/>
</dbReference>
<dbReference type="STRING" id="579137.Metvu_0231"/>
<gene>
    <name evidence="2" type="ordered locus">Metvu_0231</name>
</gene>
<dbReference type="CAZy" id="GT2">
    <property type="family name" value="Glycosyltransferase Family 2"/>
</dbReference>
<dbReference type="KEGG" id="mvu:Metvu_0231"/>
<evidence type="ECO:0000313" key="3">
    <source>
        <dbReference type="Proteomes" id="UP000002063"/>
    </source>
</evidence>
<dbReference type="GeneID" id="8512559"/>
<dbReference type="InterPro" id="IPR029044">
    <property type="entry name" value="Nucleotide-diphossugar_trans"/>
</dbReference>
<dbReference type="GO" id="GO:0006487">
    <property type="term" value="P:protein N-linked glycosylation"/>
    <property type="evidence" value="ECO:0007669"/>
    <property type="project" value="TreeGrafter"/>
</dbReference>
<accession>C9REU6</accession>
<dbReference type="PANTHER" id="PTHR10859:SF91">
    <property type="entry name" value="DOLICHYL-PHOSPHATE BETA-GLUCOSYLTRANSFERASE"/>
    <property type="match status" value="1"/>
</dbReference>
<dbReference type="GO" id="GO:0016740">
    <property type="term" value="F:transferase activity"/>
    <property type="evidence" value="ECO:0007669"/>
    <property type="project" value="UniProtKB-KW"/>
</dbReference>
<evidence type="ECO:0000313" key="2">
    <source>
        <dbReference type="EMBL" id="ACX72098.1"/>
    </source>
</evidence>
<protein>
    <submittedName>
        <fullName evidence="2">Glycosyl transferase family 2</fullName>
    </submittedName>
</protein>
<proteinExistence type="predicted"/>
<keyword evidence="3" id="KW-1185">Reference proteome</keyword>
<dbReference type="AlphaFoldDB" id="C9REU6"/>
<dbReference type="eggNOG" id="arCOG00895">
    <property type="taxonomic scope" value="Archaea"/>
</dbReference>
<name>C9REU6_METVM</name>
<dbReference type="PANTHER" id="PTHR10859">
    <property type="entry name" value="GLYCOSYL TRANSFERASE"/>
    <property type="match status" value="1"/>
</dbReference>
<dbReference type="HOGENOM" id="CLU_033536_7_4_2"/>
<evidence type="ECO:0000259" key="1">
    <source>
        <dbReference type="Pfam" id="PF00535"/>
    </source>
</evidence>
<dbReference type="OrthoDB" id="11098at2157"/>
<dbReference type="Proteomes" id="UP000002063">
    <property type="component" value="Chromosome"/>
</dbReference>
<dbReference type="InterPro" id="IPR001173">
    <property type="entry name" value="Glyco_trans_2-like"/>
</dbReference>